<organism evidence="1 2">
    <name type="scientific">Blastomyces percursus</name>
    <dbReference type="NCBI Taxonomy" id="1658174"/>
    <lineage>
        <taxon>Eukaryota</taxon>
        <taxon>Fungi</taxon>
        <taxon>Dikarya</taxon>
        <taxon>Ascomycota</taxon>
        <taxon>Pezizomycotina</taxon>
        <taxon>Eurotiomycetes</taxon>
        <taxon>Eurotiomycetidae</taxon>
        <taxon>Onygenales</taxon>
        <taxon>Ajellomycetaceae</taxon>
        <taxon>Blastomyces</taxon>
    </lineage>
</organism>
<sequence length="226" mass="25600">MEDTHGLVNVNEAPAWLRTMLELQQQQVAEMRASQQAALELQQQQIAEMRASQQRQYEELQRLVNQATPSSTTSSSVEPVIPPMSTDSLKERLGTPATFDASDLSLYPSWRLDMLAKLEVDGAAIGSLTNQAWYVSGRLTGRAKQKFHPWMEACDPSFRTPENVFKHLDVLFKDTAAQQKALDWLHNARQKDIPLTTFLLDFDTKILEAGGQLWEDRMKISLLKKA</sequence>
<feature type="non-terminal residue" evidence="1">
    <location>
        <position position="226"/>
    </location>
</feature>
<reference evidence="1 2" key="1">
    <citation type="submission" date="2015-08" db="EMBL/GenBank/DDBJ databases">
        <title>Emmonsia species relationships and genome sequence.</title>
        <authorList>
            <person name="Cuomo C.A."/>
            <person name="Schwartz I.S."/>
            <person name="Kenyon C."/>
            <person name="De Hoog G.S."/>
            <person name="Govender N.P."/>
            <person name="Botha A."/>
            <person name="Moreno L."/>
            <person name="De Vries M."/>
            <person name="Munoz J.F."/>
            <person name="Stielow J.B."/>
        </authorList>
    </citation>
    <scope>NUCLEOTIDE SEQUENCE [LARGE SCALE GENOMIC DNA]</scope>
    <source>
        <strain evidence="1 2">EI222</strain>
    </source>
</reference>
<evidence type="ECO:0008006" key="3">
    <source>
        <dbReference type="Google" id="ProtNLM"/>
    </source>
</evidence>
<evidence type="ECO:0000313" key="1">
    <source>
        <dbReference type="EMBL" id="OJD09369.1"/>
    </source>
</evidence>
<name>A0A1J9NXK1_9EURO</name>
<gene>
    <name evidence="1" type="ORF">ACJ73_10372</name>
</gene>
<dbReference type="AlphaFoldDB" id="A0A1J9NXK1"/>
<dbReference type="EMBL" id="LGTZ01003837">
    <property type="protein sequence ID" value="OJD09369.1"/>
    <property type="molecule type" value="Genomic_DNA"/>
</dbReference>
<comment type="caution">
    <text evidence="1">The sequence shown here is derived from an EMBL/GenBank/DDBJ whole genome shotgun (WGS) entry which is preliminary data.</text>
</comment>
<dbReference type="OrthoDB" id="4526134at2759"/>
<dbReference type="STRING" id="1658174.A0A1J9NXK1"/>
<dbReference type="VEuPathDB" id="FungiDB:ACJ73_10372"/>
<dbReference type="Proteomes" id="UP000242791">
    <property type="component" value="Unassembled WGS sequence"/>
</dbReference>
<protein>
    <recommendedName>
        <fullName evidence="3">Retrotransposon gag domain-containing protein</fullName>
    </recommendedName>
</protein>
<accession>A0A1J9NXK1</accession>
<keyword evidence="2" id="KW-1185">Reference proteome</keyword>
<evidence type="ECO:0000313" key="2">
    <source>
        <dbReference type="Proteomes" id="UP000242791"/>
    </source>
</evidence>
<proteinExistence type="predicted"/>